<proteinExistence type="predicted"/>
<sequence length="94" mass="10168">MHFRGKGAAVASAIGAKGARCAPCPVYLFGMNEQWAEISADRAREGAARAPKSQRAAEAWEAREVREVWEAREANNRTRTASRGARPPTQTVSG</sequence>
<dbReference type="AlphaFoldDB" id="A0ABD7L7S7"/>
<dbReference type="Proteomes" id="UP000196218">
    <property type="component" value="Unassembled WGS sequence"/>
</dbReference>
<evidence type="ECO:0000313" key="2">
    <source>
        <dbReference type="EMBL" id="SAJ98549.1"/>
    </source>
</evidence>
<accession>A0ABD7L7S7</accession>
<evidence type="ECO:0000256" key="1">
    <source>
        <dbReference type="SAM" id="MobiDB-lite"/>
    </source>
</evidence>
<protein>
    <submittedName>
        <fullName evidence="2">Uncharacterized protein</fullName>
    </submittedName>
</protein>
<reference evidence="2 3" key="1">
    <citation type="submission" date="2016-04" db="EMBL/GenBank/DDBJ databases">
        <authorList>
            <person name="Peeters C."/>
        </authorList>
    </citation>
    <scope>NUCLEOTIDE SEQUENCE [LARGE SCALE GENOMIC DNA]</scope>
    <source>
        <strain evidence="2">LMG 29311</strain>
    </source>
</reference>
<evidence type="ECO:0000313" key="3">
    <source>
        <dbReference type="Proteomes" id="UP000196218"/>
    </source>
</evidence>
<comment type="caution">
    <text evidence="2">The sequence shown here is derived from an EMBL/GenBank/DDBJ whole genome shotgun (WGS) entry which is preliminary data.</text>
</comment>
<organism evidence="2 3">
    <name type="scientific">Burkholderia multivorans</name>
    <dbReference type="NCBI Taxonomy" id="87883"/>
    <lineage>
        <taxon>Bacteria</taxon>
        <taxon>Pseudomonadati</taxon>
        <taxon>Pseudomonadota</taxon>
        <taxon>Betaproteobacteria</taxon>
        <taxon>Burkholderiales</taxon>
        <taxon>Burkholderiaceae</taxon>
        <taxon>Burkholderia</taxon>
        <taxon>Burkholderia cepacia complex</taxon>
    </lineage>
</organism>
<dbReference type="EMBL" id="FKJW01000005">
    <property type="protein sequence ID" value="SAJ98549.1"/>
    <property type="molecule type" value="Genomic_DNA"/>
</dbReference>
<name>A0ABD7L7S7_9BURK</name>
<gene>
    <name evidence="2" type="ORF">UA18_03914</name>
</gene>
<feature type="region of interest" description="Disordered" evidence="1">
    <location>
        <begin position="71"/>
        <end position="94"/>
    </location>
</feature>